<proteinExistence type="predicted"/>
<keyword evidence="1" id="KW-0732">Signal</keyword>
<evidence type="ECO:0000313" key="3">
    <source>
        <dbReference type="Proteomes" id="UP000824164"/>
    </source>
</evidence>
<feature type="chain" id="PRO_5038854524" evidence="1">
    <location>
        <begin position="37"/>
        <end position="457"/>
    </location>
</feature>
<accession>A0A9D1HET5</accession>
<sequence>MKRNIAHILKRAAALVLAGCLAIPLTACQSSPAASADPSDGETQAAETLPAETDIWLKVKEEEYGTDGTLKTRRENEYNEYGQIIRTVAYNADGEEIGRFEYTYDGDHKLVSHDFTWTYTYTKSVQKVKQTVYYDAYGHRASYESTEDTVYSDGSYPDTTKTYEGRYFCYPNGDISCSAARETGENLYDVSTYANPFEMVQTYEGDLLVKEINDTETQSREYEYDENGNLIKITTNIDLKTDEPKSYDTLYTYEERTCQTLPSISLPETEEMDVIAKADTYDPSGEYLYAYYYGYDAYGRQIGASYSKNAVQDEYNEYDDNGQVIRVWANGLVADMTYNDQGQRIREDYRSEPDGEILFHSECIYDEDGNLSQMISHGDQEDYSEAEGRTQNYEYDENGNLLFCRLYDGSGTLLAYDAYTYGEDGKIAQITTYDGDDNISYTTYPKYETISVFAAKD</sequence>
<name>A0A9D1HET5_9FIRM</name>
<evidence type="ECO:0000256" key="1">
    <source>
        <dbReference type="SAM" id="SignalP"/>
    </source>
</evidence>
<organism evidence="2 3">
    <name type="scientific">Candidatus Onthocola gallistercoris</name>
    <dbReference type="NCBI Taxonomy" id="2840876"/>
    <lineage>
        <taxon>Bacteria</taxon>
        <taxon>Bacillati</taxon>
        <taxon>Bacillota</taxon>
        <taxon>Bacilli</taxon>
        <taxon>Candidatus Onthocola</taxon>
    </lineage>
</organism>
<comment type="caution">
    <text evidence="2">The sequence shown here is derived from an EMBL/GenBank/DDBJ whole genome shotgun (WGS) entry which is preliminary data.</text>
</comment>
<dbReference type="NCBIfam" id="TIGR01643">
    <property type="entry name" value="YD_repeat_2x"/>
    <property type="match status" value="1"/>
</dbReference>
<evidence type="ECO:0000313" key="2">
    <source>
        <dbReference type="EMBL" id="HIU02173.1"/>
    </source>
</evidence>
<dbReference type="EMBL" id="DVLT01000019">
    <property type="protein sequence ID" value="HIU02173.1"/>
    <property type="molecule type" value="Genomic_DNA"/>
</dbReference>
<gene>
    <name evidence="2" type="ORF">IAB63_02835</name>
</gene>
<feature type="signal peptide" evidence="1">
    <location>
        <begin position="1"/>
        <end position="36"/>
    </location>
</feature>
<dbReference type="AlphaFoldDB" id="A0A9D1HET5"/>
<dbReference type="Gene3D" id="2.180.10.10">
    <property type="entry name" value="RHS repeat-associated core"/>
    <property type="match status" value="1"/>
</dbReference>
<dbReference type="Proteomes" id="UP000824164">
    <property type="component" value="Unassembled WGS sequence"/>
</dbReference>
<dbReference type="InterPro" id="IPR006530">
    <property type="entry name" value="YD"/>
</dbReference>
<reference evidence="2" key="1">
    <citation type="submission" date="2020-10" db="EMBL/GenBank/DDBJ databases">
        <authorList>
            <person name="Gilroy R."/>
        </authorList>
    </citation>
    <scope>NUCLEOTIDE SEQUENCE</scope>
    <source>
        <strain evidence="2">CHK187-14744</strain>
    </source>
</reference>
<protein>
    <submittedName>
        <fullName evidence="2">Uncharacterized protein</fullName>
    </submittedName>
</protein>
<reference evidence="2" key="2">
    <citation type="journal article" date="2021" name="PeerJ">
        <title>Extensive microbial diversity within the chicken gut microbiome revealed by metagenomics and culture.</title>
        <authorList>
            <person name="Gilroy R."/>
            <person name="Ravi A."/>
            <person name="Getino M."/>
            <person name="Pursley I."/>
            <person name="Horton D.L."/>
            <person name="Alikhan N.F."/>
            <person name="Baker D."/>
            <person name="Gharbi K."/>
            <person name="Hall N."/>
            <person name="Watson M."/>
            <person name="Adriaenssens E.M."/>
            <person name="Foster-Nyarko E."/>
            <person name="Jarju S."/>
            <person name="Secka A."/>
            <person name="Antonio M."/>
            <person name="Oren A."/>
            <person name="Chaudhuri R.R."/>
            <person name="La Ragione R."/>
            <person name="Hildebrand F."/>
            <person name="Pallen M.J."/>
        </authorList>
    </citation>
    <scope>NUCLEOTIDE SEQUENCE</scope>
    <source>
        <strain evidence="2">CHK187-14744</strain>
    </source>
</reference>